<keyword evidence="3" id="KW-1185">Reference proteome</keyword>
<sequence>MEELNQNIIEEVSRALDDLGKTMDFDSHHLLVLGCSTSEVGGKRIGTSGSMNIAASIYQALRNCHDRTGVHFAFQCCEHLNRALVIDRKIAEQRGYEQVTVRPVRHAGGAMAAYAYEHLQDPVVVEFIKADGGIDIGDTLIGMHLRHVAVPVRSEVREIGHAHVTMARTRPKLIGGERAVYPEKAKVWEI</sequence>
<dbReference type="InterPro" id="IPR028345">
    <property type="entry name" value="Antibiotic_NAT-like"/>
</dbReference>
<comment type="similarity">
    <text evidence="1">Belongs to the UPF0340 family.</text>
</comment>
<evidence type="ECO:0000313" key="2">
    <source>
        <dbReference type="EMBL" id="GGL50289.1"/>
    </source>
</evidence>
<name>A0A917S165_9BACL</name>
<proteinExistence type="inferred from homology"/>
<dbReference type="AlphaFoldDB" id="A0A917S165"/>
<organism evidence="2 3">
    <name type="scientific">Sporolactobacillus putidus</name>
    <dbReference type="NCBI Taxonomy" id="492735"/>
    <lineage>
        <taxon>Bacteria</taxon>
        <taxon>Bacillati</taxon>
        <taxon>Bacillota</taxon>
        <taxon>Bacilli</taxon>
        <taxon>Bacillales</taxon>
        <taxon>Sporolactobacillaceae</taxon>
        <taxon>Sporolactobacillus</taxon>
    </lineage>
</organism>
<gene>
    <name evidence="2" type="ORF">GCM10007968_13130</name>
</gene>
<dbReference type="NCBIfam" id="TIGR01440">
    <property type="entry name" value="TIGR01440 family protein"/>
    <property type="match status" value="1"/>
</dbReference>
<dbReference type="Pfam" id="PF04260">
    <property type="entry name" value="DUF436"/>
    <property type="match status" value="1"/>
</dbReference>
<evidence type="ECO:0000256" key="1">
    <source>
        <dbReference type="HAMAP-Rule" id="MF_00800"/>
    </source>
</evidence>
<dbReference type="Proteomes" id="UP000654670">
    <property type="component" value="Unassembled WGS sequence"/>
</dbReference>
<dbReference type="SUPFAM" id="SSF110710">
    <property type="entry name" value="TTHA0583/YokD-like"/>
    <property type="match status" value="1"/>
</dbReference>
<protein>
    <recommendedName>
        <fullName evidence="1">UPF0340 protein GCM10007968_13130</fullName>
    </recommendedName>
</protein>
<accession>A0A917S165</accession>
<dbReference type="Gene3D" id="3.40.50.10360">
    <property type="entry name" value="Hypothetical protein TT1679"/>
    <property type="match status" value="1"/>
</dbReference>
<dbReference type="PIRSF" id="PIRSF007510">
    <property type="entry name" value="UCP007510"/>
    <property type="match status" value="1"/>
</dbReference>
<dbReference type="HAMAP" id="MF_00800">
    <property type="entry name" value="UPF0340"/>
    <property type="match status" value="1"/>
</dbReference>
<reference evidence="2" key="2">
    <citation type="submission" date="2020-09" db="EMBL/GenBank/DDBJ databases">
        <authorList>
            <person name="Sun Q."/>
            <person name="Ohkuma M."/>
        </authorList>
    </citation>
    <scope>NUCLEOTIDE SEQUENCE</scope>
    <source>
        <strain evidence="2">JCM 15325</strain>
    </source>
</reference>
<evidence type="ECO:0000313" key="3">
    <source>
        <dbReference type="Proteomes" id="UP000654670"/>
    </source>
</evidence>
<dbReference type="EMBL" id="BMOK01000004">
    <property type="protein sequence ID" value="GGL50289.1"/>
    <property type="molecule type" value="Genomic_DNA"/>
</dbReference>
<comment type="caution">
    <text evidence="2">The sequence shown here is derived from an EMBL/GenBank/DDBJ whole genome shotgun (WGS) entry which is preliminary data.</text>
</comment>
<dbReference type="RefSeq" id="WP_188802286.1">
    <property type="nucleotide sequence ID" value="NZ_BMOK01000004.1"/>
</dbReference>
<dbReference type="InterPro" id="IPR006340">
    <property type="entry name" value="DUF436"/>
</dbReference>
<reference evidence="2" key="1">
    <citation type="journal article" date="2014" name="Int. J. Syst. Evol. Microbiol.">
        <title>Complete genome sequence of Corynebacterium casei LMG S-19264T (=DSM 44701T), isolated from a smear-ripened cheese.</title>
        <authorList>
            <consortium name="US DOE Joint Genome Institute (JGI-PGF)"/>
            <person name="Walter F."/>
            <person name="Albersmeier A."/>
            <person name="Kalinowski J."/>
            <person name="Ruckert C."/>
        </authorList>
    </citation>
    <scope>NUCLEOTIDE SEQUENCE</scope>
    <source>
        <strain evidence="2">JCM 15325</strain>
    </source>
</reference>